<dbReference type="Pfam" id="PF00232">
    <property type="entry name" value="Glyco_hydro_1"/>
    <property type="match status" value="1"/>
</dbReference>
<comment type="caution">
    <text evidence="12">The sequence shown here is derived from an EMBL/GenBank/DDBJ whole genome shotgun (WGS) entry which is preliminary data.</text>
</comment>
<dbReference type="EMBL" id="JAJLJH010000001">
    <property type="protein sequence ID" value="MCK9685219.1"/>
    <property type="molecule type" value="Genomic_DNA"/>
</dbReference>
<evidence type="ECO:0000256" key="2">
    <source>
        <dbReference type="ARBA" id="ARBA00012744"/>
    </source>
</evidence>
<dbReference type="EC" id="3.2.1.21" evidence="2 11"/>
<feature type="binding site" evidence="9">
    <location>
        <position position="171"/>
    </location>
    <ligand>
        <name>substrate</name>
    </ligand>
</feature>
<keyword evidence="13" id="KW-1185">Reference proteome</keyword>
<keyword evidence="3 11" id="KW-0378">Hydrolase</keyword>
<proteinExistence type="inferred from homology"/>
<dbReference type="PROSITE" id="PS00572">
    <property type="entry name" value="GLYCOSYL_HYDROL_F1_1"/>
    <property type="match status" value="1"/>
</dbReference>
<accession>A0A9X2C0Y1</accession>
<feature type="binding site" evidence="9">
    <location>
        <position position="126"/>
    </location>
    <ligand>
        <name>substrate</name>
    </ligand>
</feature>
<feature type="binding site" evidence="9">
    <location>
        <begin position="406"/>
        <end position="407"/>
    </location>
    <ligand>
        <name>substrate</name>
    </ligand>
</feature>
<evidence type="ECO:0000256" key="9">
    <source>
        <dbReference type="PIRSR" id="PIRSR617736-2"/>
    </source>
</evidence>
<dbReference type="InterPro" id="IPR017736">
    <property type="entry name" value="Glyco_hydro_1_beta-glucosidase"/>
</dbReference>
<evidence type="ECO:0000256" key="8">
    <source>
        <dbReference type="PIRSR" id="PIRSR617736-1"/>
    </source>
</evidence>
<dbReference type="InterPro" id="IPR017853">
    <property type="entry name" value="GH"/>
</dbReference>
<keyword evidence="5" id="KW-0119">Carbohydrate metabolism</keyword>
<evidence type="ECO:0000256" key="3">
    <source>
        <dbReference type="ARBA" id="ARBA00022801"/>
    </source>
</evidence>
<name>A0A9X2C0Y1_9BURK</name>
<dbReference type="InterPro" id="IPR001360">
    <property type="entry name" value="Glyco_hydro_1"/>
</dbReference>
<dbReference type="AlphaFoldDB" id="A0A9X2C0Y1"/>
<gene>
    <name evidence="12" type="ORF">LPC04_05775</name>
</gene>
<dbReference type="PRINTS" id="PR00131">
    <property type="entry name" value="GLHYDRLASE1"/>
</dbReference>
<dbReference type="PANTHER" id="PTHR10353">
    <property type="entry name" value="GLYCOSYL HYDROLASE"/>
    <property type="match status" value="1"/>
</dbReference>
<dbReference type="SUPFAM" id="SSF51445">
    <property type="entry name" value="(Trans)glycosidases"/>
    <property type="match status" value="1"/>
</dbReference>
<sequence>MTSSQFPFPTLPRDFVLGAATSAAQIEGHAPGDGKGPSIWDAFCATPGKIKDGSDISVACDHIHRMPQDVERMQWLGLDAYRFSFAWPRVQPLGQGAWNETGLAFYDRLIDTLLAAGIAPHATLHHWDLPQALQDLVGGWQSRETSRYFADYAAEIARRFGDRLVTISTLNEPWCVATLGYEMGQFAPGLKSRKAAMQVSHHLLLGHGLAMSAMRAIGPRSQLGIVLNHTPAVAAEKTPSDLHAARIADGLDVRWYMDPLFRGAYPADAIEHLGDDAPRIESGDMAVIRQPLDFLGINLYTRNWVSTREPKIPAPAPHGFNDMGWEIVPEVLTQHLVRLTRDYMPPPMIITENGMANADVVDADGAVEDTPRVAYLQGHLDAVAKALAMGVDVRGYFYWSLLDNFEWDSGYAKRFGLFRVDYDTQARTPKASAHWYREFIANHKRSR</sequence>
<keyword evidence="7" id="KW-0624">Polysaccharide degradation</keyword>
<dbReference type="FunFam" id="3.20.20.80:FF:000004">
    <property type="entry name" value="Beta-glucosidase 6-phospho-beta-glucosidase"/>
    <property type="match status" value="1"/>
</dbReference>
<evidence type="ECO:0000256" key="5">
    <source>
        <dbReference type="ARBA" id="ARBA00023277"/>
    </source>
</evidence>
<evidence type="ECO:0000256" key="1">
    <source>
        <dbReference type="ARBA" id="ARBA00010838"/>
    </source>
</evidence>
<evidence type="ECO:0000313" key="13">
    <source>
        <dbReference type="Proteomes" id="UP001139353"/>
    </source>
</evidence>
<keyword evidence="6 11" id="KW-0326">Glycosidase</keyword>
<dbReference type="NCBIfam" id="TIGR03356">
    <property type="entry name" value="BGL"/>
    <property type="match status" value="1"/>
</dbReference>
<dbReference type="InterPro" id="IPR018120">
    <property type="entry name" value="Glyco_hydro_1_AS"/>
</dbReference>
<evidence type="ECO:0000256" key="10">
    <source>
        <dbReference type="PROSITE-ProRule" id="PRU10055"/>
    </source>
</evidence>
<dbReference type="PANTHER" id="PTHR10353:SF36">
    <property type="entry name" value="LP05116P"/>
    <property type="match status" value="1"/>
</dbReference>
<feature type="active site" description="Nucleophile" evidence="8 10">
    <location>
        <position position="352"/>
    </location>
</feature>
<keyword evidence="4" id="KW-0136">Cellulose degradation</keyword>
<evidence type="ECO:0000256" key="11">
    <source>
        <dbReference type="RuleBase" id="RU361175"/>
    </source>
</evidence>
<organism evidence="12 13">
    <name type="scientific">Scleromatobacter humisilvae</name>
    <dbReference type="NCBI Taxonomy" id="2897159"/>
    <lineage>
        <taxon>Bacteria</taxon>
        <taxon>Pseudomonadati</taxon>
        <taxon>Pseudomonadota</taxon>
        <taxon>Betaproteobacteria</taxon>
        <taxon>Burkholderiales</taxon>
        <taxon>Sphaerotilaceae</taxon>
        <taxon>Scleromatobacter</taxon>
    </lineage>
</organism>
<comment type="similarity">
    <text evidence="1 11">Belongs to the glycosyl hydrolase 1 family.</text>
</comment>
<dbReference type="RefSeq" id="WP_275681227.1">
    <property type="nucleotide sequence ID" value="NZ_JAJLJH010000001.1"/>
</dbReference>
<feature type="binding site" evidence="9">
    <location>
        <position position="399"/>
    </location>
    <ligand>
        <name>substrate</name>
    </ligand>
</feature>
<evidence type="ECO:0000313" key="12">
    <source>
        <dbReference type="EMBL" id="MCK9685219.1"/>
    </source>
</evidence>
<protein>
    <recommendedName>
        <fullName evidence="2 11">Beta-glucosidase</fullName>
        <ecNumber evidence="2 11">3.2.1.21</ecNumber>
    </recommendedName>
</protein>
<dbReference type="GO" id="GO:0030245">
    <property type="term" value="P:cellulose catabolic process"/>
    <property type="evidence" value="ECO:0007669"/>
    <property type="project" value="UniProtKB-KW"/>
</dbReference>
<dbReference type="Proteomes" id="UP001139353">
    <property type="component" value="Unassembled WGS sequence"/>
</dbReference>
<evidence type="ECO:0000256" key="7">
    <source>
        <dbReference type="ARBA" id="ARBA00023326"/>
    </source>
</evidence>
<dbReference type="Gene3D" id="3.20.20.80">
    <property type="entry name" value="Glycosidases"/>
    <property type="match status" value="1"/>
</dbReference>
<dbReference type="GO" id="GO:0008422">
    <property type="term" value="F:beta-glucosidase activity"/>
    <property type="evidence" value="ECO:0007669"/>
    <property type="project" value="UniProtKB-EC"/>
</dbReference>
<evidence type="ECO:0000256" key="6">
    <source>
        <dbReference type="ARBA" id="ARBA00023295"/>
    </source>
</evidence>
<feature type="active site" description="Proton donor" evidence="8">
    <location>
        <position position="172"/>
    </location>
</feature>
<feature type="binding site" evidence="9">
    <location>
        <position position="25"/>
    </location>
    <ligand>
        <name>substrate</name>
    </ligand>
</feature>
<feature type="binding site" evidence="9">
    <location>
        <position position="300"/>
    </location>
    <ligand>
        <name>substrate</name>
    </ligand>
</feature>
<reference evidence="12" key="1">
    <citation type="submission" date="2021-11" db="EMBL/GenBank/DDBJ databases">
        <title>BS-T2-15 a new species belonging to the Comamonadaceae family isolated from the soil of a French oak forest.</title>
        <authorList>
            <person name="Mieszkin S."/>
            <person name="Alain K."/>
        </authorList>
    </citation>
    <scope>NUCLEOTIDE SEQUENCE</scope>
    <source>
        <strain evidence="12">BS-T2-15</strain>
    </source>
</reference>
<comment type="catalytic activity">
    <reaction evidence="11">
        <text>Hydrolysis of terminal, non-reducing beta-D-glucosyl residues with release of beta-D-glucose.</text>
        <dbReference type="EC" id="3.2.1.21"/>
    </reaction>
</comment>
<evidence type="ECO:0000256" key="4">
    <source>
        <dbReference type="ARBA" id="ARBA00023001"/>
    </source>
</evidence>